<dbReference type="Gene3D" id="1.10.287.1060">
    <property type="entry name" value="ESAT-6-like"/>
    <property type="match status" value="1"/>
</dbReference>
<gene>
    <name evidence="1" type="ORF">SAMN05421630_113124</name>
</gene>
<name>A0A222VSY4_9PSEU</name>
<accession>A0A222VSY4</accession>
<dbReference type="STRING" id="530584.SAMN05421630_113124"/>
<dbReference type="AlphaFoldDB" id="A0A222VSY4"/>
<sequence length="96" mass="11057">MVMFDVNHDGYLDLNEQLYRAVHQLGEVLERLNDRLRNIPEATWGSAQPIWLESQNQWNAAYQRMTQDINAKAVSSVNIHEIFKDGDLQGGRVFLG</sequence>
<organism evidence="1 2">
    <name type="scientific">Prauserella marina</name>
    <dbReference type="NCBI Taxonomy" id="530584"/>
    <lineage>
        <taxon>Bacteria</taxon>
        <taxon>Bacillati</taxon>
        <taxon>Actinomycetota</taxon>
        <taxon>Actinomycetes</taxon>
        <taxon>Pseudonocardiales</taxon>
        <taxon>Pseudonocardiaceae</taxon>
        <taxon>Prauserella</taxon>
    </lineage>
</organism>
<evidence type="ECO:0000313" key="2">
    <source>
        <dbReference type="Proteomes" id="UP000199494"/>
    </source>
</evidence>
<dbReference type="Proteomes" id="UP000199494">
    <property type="component" value="Unassembled WGS sequence"/>
</dbReference>
<dbReference type="KEGG" id="pmad:BAY61_20810"/>
<dbReference type="EMBL" id="FMZE01000013">
    <property type="protein sequence ID" value="SDD85194.1"/>
    <property type="molecule type" value="Genomic_DNA"/>
</dbReference>
<protein>
    <submittedName>
        <fullName evidence="1">Uncharacterized protein</fullName>
    </submittedName>
</protein>
<reference evidence="1 2" key="1">
    <citation type="submission" date="2016-10" db="EMBL/GenBank/DDBJ databases">
        <authorList>
            <person name="de Groot N.N."/>
        </authorList>
    </citation>
    <scope>NUCLEOTIDE SEQUENCE [LARGE SCALE GENOMIC DNA]</scope>
    <source>
        <strain evidence="1 2">CGMCC 4.5506</strain>
    </source>
</reference>
<dbReference type="SUPFAM" id="SSF140453">
    <property type="entry name" value="EsxAB dimer-like"/>
    <property type="match status" value="1"/>
</dbReference>
<dbReference type="RefSeq" id="WP_091810080.1">
    <property type="nucleotide sequence ID" value="NZ_CP016353.1"/>
</dbReference>
<proteinExistence type="predicted"/>
<dbReference type="InterPro" id="IPR036689">
    <property type="entry name" value="ESAT-6-like_sf"/>
</dbReference>
<keyword evidence="2" id="KW-1185">Reference proteome</keyword>
<dbReference type="OrthoDB" id="3691235at2"/>
<evidence type="ECO:0000313" key="1">
    <source>
        <dbReference type="EMBL" id="SDD85194.1"/>
    </source>
</evidence>